<dbReference type="InterPro" id="IPR036875">
    <property type="entry name" value="Znf_CCHC_sf"/>
</dbReference>
<evidence type="ECO:0000313" key="2">
    <source>
        <dbReference type="EMBL" id="KAK4595209.1"/>
    </source>
</evidence>
<organism evidence="2 3">
    <name type="scientific">Quercus rubra</name>
    <name type="common">Northern red oak</name>
    <name type="synonym">Quercus borealis</name>
    <dbReference type="NCBI Taxonomy" id="3512"/>
    <lineage>
        <taxon>Eukaryota</taxon>
        <taxon>Viridiplantae</taxon>
        <taxon>Streptophyta</taxon>
        <taxon>Embryophyta</taxon>
        <taxon>Tracheophyta</taxon>
        <taxon>Spermatophyta</taxon>
        <taxon>Magnoliopsida</taxon>
        <taxon>eudicotyledons</taxon>
        <taxon>Gunneridae</taxon>
        <taxon>Pentapetalae</taxon>
        <taxon>rosids</taxon>
        <taxon>fabids</taxon>
        <taxon>Fagales</taxon>
        <taxon>Fagaceae</taxon>
        <taxon>Quercus</taxon>
    </lineage>
</organism>
<comment type="caution">
    <text evidence="2">The sequence shown here is derived from an EMBL/GenBank/DDBJ whole genome shotgun (WGS) entry which is preliminary data.</text>
</comment>
<evidence type="ECO:0000313" key="3">
    <source>
        <dbReference type="Proteomes" id="UP001324115"/>
    </source>
</evidence>
<reference evidence="2 3" key="1">
    <citation type="journal article" date="2023" name="G3 (Bethesda)">
        <title>A haplotype-resolved chromosome-scale genome for Quercus rubra L. provides insights into the genetics of adaptive traits for red oak species.</title>
        <authorList>
            <person name="Kapoor B."/>
            <person name="Jenkins J."/>
            <person name="Schmutz J."/>
            <person name="Zhebentyayeva T."/>
            <person name="Kuelheim C."/>
            <person name="Coggeshall M."/>
            <person name="Heim C."/>
            <person name="Lasky J.R."/>
            <person name="Leites L."/>
            <person name="Islam-Faridi N."/>
            <person name="Romero-Severson J."/>
            <person name="DeLeo V.L."/>
            <person name="Lucas S.M."/>
            <person name="Lazic D."/>
            <person name="Gailing O."/>
            <person name="Carlson J."/>
            <person name="Staton M."/>
        </authorList>
    </citation>
    <scope>NUCLEOTIDE SEQUENCE [LARGE SCALE GENOMIC DNA]</scope>
    <source>
        <strain evidence="2">Pseudo-F2</strain>
    </source>
</reference>
<dbReference type="AlphaFoldDB" id="A0AAN7IZI6"/>
<sequence>MTTNVSECFNGVLKGARSLPITAMVKYTWFKLNSYFDDRRNKSIAQLNSRQKWTKYALDIFMRNKAKAEHHRVTRLSAQQQSYQVDTPHNPGICIRYRHDAEQYIDPCYSVDALFRSYAPIFPALKDRLSWSDPEETRRVLPNPRLIRAKGRPVSTRIRNEMDEGGNRPRTTPWKEGGRKVQCGLCDQEGHNRRTCPKRNEVPTSGGVAD</sequence>
<proteinExistence type="predicted"/>
<dbReference type="GO" id="GO:0003676">
    <property type="term" value="F:nucleic acid binding"/>
    <property type="evidence" value="ECO:0007669"/>
    <property type="project" value="InterPro"/>
</dbReference>
<evidence type="ECO:0008006" key="4">
    <source>
        <dbReference type="Google" id="ProtNLM"/>
    </source>
</evidence>
<protein>
    <recommendedName>
        <fullName evidence="4">CCHC-type domain-containing protein</fullName>
    </recommendedName>
</protein>
<dbReference type="SUPFAM" id="SSF57756">
    <property type="entry name" value="Retrovirus zinc finger-like domains"/>
    <property type="match status" value="1"/>
</dbReference>
<name>A0AAN7IZI6_QUERU</name>
<keyword evidence="3" id="KW-1185">Reference proteome</keyword>
<dbReference type="EMBL" id="JAXUIC010000003">
    <property type="protein sequence ID" value="KAK4595209.1"/>
    <property type="molecule type" value="Genomic_DNA"/>
</dbReference>
<evidence type="ECO:0000256" key="1">
    <source>
        <dbReference type="SAM" id="MobiDB-lite"/>
    </source>
</evidence>
<gene>
    <name evidence="2" type="ORF">RGQ29_013583</name>
</gene>
<accession>A0AAN7IZI6</accession>
<feature type="region of interest" description="Disordered" evidence="1">
    <location>
        <begin position="159"/>
        <end position="178"/>
    </location>
</feature>
<dbReference type="Proteomes" id="UP001324115">
    <property type="component" value="Unassembled WGS sequence"/>
</dbReference>
<dbReference type="GO" id="GO:0008270">
    <property type="term" value="F:zinc ion binding"/>
    <property type="evidence" value="ECO:0007669"/>
    <property type="project" value="InterPro"/>
</dbReference>